<keyword evidence="1" id="KW-0175">Coiled coil</keyword>
<dbReference type="EMBL" id="BSOJ01000028">
    <property type="protein sequence ID" value="GLR27205.1"/>
    <property type="molecule type" value="Genomic_DNA"/>
</dbReference>
<keyword evidence="4" id="KW-1185">Reference proteome</keyword>
<protein>
    <recommendedName>
        <fullName evidence="5">DUF3251 domain-containing protein</fullName>
    </recommendedName>
</protein>
<keyword evidence="2" id="KW-0472">Membrane</keyword>
<accession>A0ABQ5YTS8</accession>
<evidence type="ECO:0008006" key="5">
    <source>
        <dbReference type="Google" id="ProtNLM"/>
    </source>
</evidence>
<evidence type="ECO:0000313" key="3">
    <source>
        <dbReference type="EMBL" id="GLR27205.1"/>
    </source>
</evidence>
<dbReference type="Pfam" id="PF20567">
    <property type="entry name" value="DUF6776"/>
    <property type="match status" value="1"/>
</dbReference>
<sequence length="238" mass="26633">MTGRRLKNMTRTFLPEIKRAKWVSYLAGLASGLLILVLIGIYGLLGPETNPVRRLFSTSELSSLHERLQKVESEAGQLREETDRTRELAKLDKDANAKLTLLINNLEAENAKLKEDLAFFEGFIPGSMQGAISLKRLQVNKDTIPGQYRYKALVIQGSQRPAVNLGVQVLVKVLNKDKTDVIVHPDKSEAKDPQFKIKLVRFSRVSGMFAIPPGEKVISVEMRILEDGVIRAQSLLKL</sequence>
<keyword evidence="2" id="KW-1133">Transmembrane helix</keyword>
<keyword evidence="2" id="KW-0812">Transmembrane</keyword>
<dbReference type="RefSeq" id="WP_284281942.1">
    <property type="nucleotide sequence ID" value="NZ_BSOJ01000028.1"/>
</dbReference>
<name>A0ABQ5YTS8_9BURK</name>
<proteinExistence type="predicted"/>
<evidence type="ECO:0000256" key="2">
    <source>
        <dbReference type="SAM" id="Phobius"/>
    </source>
</evidence>
<dbReference type="Proteomes" id="UP001156664">
    <property type="component" value="Unassembled WGS sequence"/>
</dbReference>
<comment type="caution">
    <text evidence="3">The sequence shown here is derived from an EMBL/GenBank/DDBJ whole genome shotgun (WGS) entry which is preliminary data.</text>
</comment>
<reference evidence="4" key="1">
    <citation type="journal article" date="2019" name="Int. J. Syst. Evol. Microbiol.">
        <title>The Global Catalogue of Microorganisms (GCM) 10K type strain sequencing project: providing services to taxonomists for standard genome sequencing and annotation.</title>
        <authorList>
            <consortium name="The Broad Institute Genomics Platform"/>
            <consortium name="The Broad Institute Genome Sequencing Center for Infectious Disease"/>
            <person name="Wu L."/>
            <person name="Ma J."/>
        </authorList>
    </citation>
    <scope>NUCLEOTIDE SEQUENCE [LARGE SCALE GENOMIC DNA]</scope>
    <source>
        <strain evidence="4">NBRC 105857</strain>
    </source>
</reference>
<feature type="coiled-coil region" evidence="1">
    <location>
        <begin position="61"/>
        <end position="123"/>
    </location>
</feature>
<evidence type="ECO:0000313" key="4">
    <source>
        <dbReference type="Proteomes" id="UP001156664"/>
    </source>
</evidence>
<gene>
    <name evidence="3" type="ORF">GCM10007875_22960</name>
</gene>
<dbReference type="InterPro" id="IPR046703">
    <property type="entry name" value="DUF6776"/>
</dbReference>
<feature type="transmembrane region" description="Helical" evidence="2">
    <location>
        <begin position="21"/>
        <end position="45"/>
    </location>
</feature>
<organism evidence="3 4">
    <name type="scientific">Limnobacter litoralis</name>
    <dbReference type="NCBI Taxonomy" id="481366"/>
    <lineage>
        <taxon>Bacteria</taxon>
        <taxon>Pseudomonadati</taxon>
        <taxon>Pseudomonadota</taxon>
        <taxon>Betaproteobacteria</taxon>
        <taxon>Burkholderiales</taxon>
        <taxon>Burkholderiaceae</taxon>
        <taxon>Limnobacter</taxon>
    </lineage>
</organism>
<evidence type="ECO:0000256" key="1">
    <source>
        <dbReference type="SAM" id="Coils"/>
    </source>
</evidence>